<dbReference type="RefSeq" id="WP_040731065.1">
    <property type="nucleotide sequence ID" value="NZ_QJKF01000003.1"/>
</dbReference>
<dbReference type="OrthoDB" id="4518433at2"/>
<reference evidence="2 3" key="1">
    <citation type="submission" date="2018-05" db="EMBL/GenBank/DDBJ databases">
        <title>Genomic Encyclopedia of Type Strains, Phase IV (KMG-IV): sequencing the most valuable type-strain genomes for metagenomic binning, comparative biology and taxonomic classification.</title>
        <authorList>
            <person name="Goeker M."/>
        </authorList>
    </citation>
    <scope>NUCLEOTIDE SEQUENCE [LARGE SCALE GENOMIC DNA]</scope>
    <source>
        <strain evidence="2 3">DSM 44704</strain>
    </source>
</reference>
<evidence type="ECO:0000256" key="1">
    <source>
        <dbReference type="SAM" id="SignalP"/>
    </source>
</evidence>
<dbReference type="EMBL" id="QJKF01000003">
    <property type="protein sequence ID" value="PXX66760.1"/>
    <property type="molecule type" value="Genomic_DNA"/>
</dbReference>
<feature type="chain" id="PRO_5039190365" evidence="1">
    <location>
        <begin position="23"/>
        <end position="389"/>
    </location>
</feature>
<evidence type="ECO:0000313" key="3">
    <source>
        <dbReference type="Proteomes" id="UP000247569"/>
    </source>
</evidence>
<proteinExistence type="predicted"/>
<evidence type="ECO:0000313" key="2">
    <source>
        <dbReference type="EMBL" id="PXX66760.1"/>
    </source>
</evidence>
<feature type="signal peptide" evidence="1">
    <location>
        <begin position="1"/>
        <end position="22"/>
    </location>
</feature>
<accession>A0A318K5M8</accession>
<organism evidence="2 3">
    <name type="scientific">Nocardia tenerifensis</name>
    <dbReference type="NCBI Taxonomy" id="228006"/>
    <lineage>
        <taxon>Bacteria</taxon>
        <taxon>Bacillati</taxon>
        <taxon>Actinomycetota</taxon>
        <taxon>Actinomycetes</taxon>
        <taxon>Mycobacteriales</taxon>
        <taxon>Nocardiaceae</taxon>
        <taxon>Nocardia</taxon>
    </lineage>
</organism>
<comment type="caution">
    <text evidence="2">The sequence shown here is derived from an EMBL/GenBank/DDBJ whole genome shotgun (WGS) entry which is preliminary data.</text>
</comment>
<sequence>MIGKRTRTALLALALVAAGALGAGLTACGRSDSGPTGIALVNADAGPTGARVVKALEGAGGYEWTAAEPGEASTDDYAAVITLPADLTESMGTLAGAQPRRAKVTVATHRGADTALVNGAVAEVTHQVGAAGVDAALSAVGQARSQLTQVQFTAQLLKAGVNAAASGAEQFSSGADQLLGFLSFAKDGSAQLTSAIALLNSTVDGAAKQANELAAALDSTGLTIAQVERTANTVNSGLEQIIPLLRALPFANDPALADIIKKLEGLQSVSGQAGSQLTGLGSLVGGAVDPNTDLGTLLRTVVDRLAGASAQLNEGAKLAEGLPKLADEGGAQLVSAISQLTAGVTQLQGIVGNLNTQTDKAVSTLPQRSTTQQSALALALTDPVEIVRQ</sequence>
<dbReference type="AlphaFoldDB" id="A0A318K5M8"/>
<name>A0A318K5M8_9NOCA</name>
<gene>
    <name evidence="2" type="ORF">DFR70_103510</name>
</gene>
<dbReference type="PROSITE" id="PS51257">
    <property type="entry name" value="PROKAR_LIPOPROTEIN"/>
    <property type="match status" value="1"/>
</dbReference>
<protein>
    <submittedName>
        <fullName evidence="2">Putative membrane protein</fullName>
    </submittedName>
</protein>
<keyword evidence="3" id="KW-1185">Reference proteome</keyword>
<dbReference type="Proteomes" id="UP000247569">
    <property type="component" value="Unassembled WGS sequence"/>
</dbReference>
<keyword evidence="1" id="KW-0732">Signal</keyword>